<dbReference type="GO" id="GO:0003677">
    <property type="term" value="F:DNA binding"/>
    <property type="evidence" value="ECO:0007669"/>
    <property type="project" value="InterPro"/>
</dbReference>
<gene>
    <name evidence="4" type="ORF">F6J89_21145</name>
</gene>
<accession>A0A6B3NIY8</accession>
<dbReference type="InterPro" id="IPR010982">
    <property type="entry name" value="Lambda_DNA-bd_dom_sf"/>
</dbReference>
<keyword evidence="2" id="KW-0472">Membrane</keyword>
<evidence type="ECO:0000313" key="4">
    <source>
        <dbReference type="EMBL" id="NER30054.1"/>
    </source>
</evidence>
<evidence type="ECO:0000259" key="3">
    <source>
        <dbReference type="Pfam" id="PF13443"/>
    </source>
</evidence>
<sequence length="237" mass="27385">MTNDPIVFWCSCLLWLIVTALIVSSVSSKKQAEEKTNLKYDQLLQERLKQVSLNSWKDLCQKSGLSILQLHQVRRGEIGQLQLNQLQKLARALNWSLEDLIHNLGILSTTEQMNTTAVDTAEIEQLRQQCQQLQEELQQQLHQLRANERRSTFCQLQTLLTNYPTARSIVQRKPDLPAKNLVAILMSLDNLLKSWGYQFIGSVWEQVPYNPQLHQPDTDDIQPGELVYIRFVGYREG</sequence>
<dbReference type="SUPFAM" id="SSF47413">
    <property type="entry name" value="lambda repressor-like DNA-binding domains"/>
    <property type="match status" value="1"/>
</dbReference>
<protein>
    <submittedName>
        <fullName evidence="4">Helix-turn-helix domain-containing protein</fullName>
    </submittedName>
</protein>
<keyword evidence="1" id="KW-0175">Coiled coil</keyword>
<dbReference type="InterPro" id="IPR001387">
    <property type="entry name" value="Cro/C1-type_HTH"/>
</dbReference>
<keyword evidence="2" id="KW-0812">Transmembrane</keyword>
<keyword evidence="2" id="KW-1133">Transmembrane helix</keyword>
<evidence type="ECO:0000256" key="1">
    <source>
        <dbReference type="SAM" id="Coils"/>
    </source>
</evidence>
<name>A0A6B3NIY8_9CYAN</name>
<dbReference type="Pfam" id="PF13443">
    <property type="entry name" value="HTH_26"/>
    <property type="match status" value="1"/>
</dbReference>
<feature type="domain" description="HTH cro/C1-type" evidence="3">
    <location>
        <begin position="44"/>
        <end position="101"/>
    </location>
</feature>
<feature type="non-terminal residue" evidence="4">
    <location>
        <position position="237"/>
    </location>
</feature>
<proteinExistence type="predicted"/>
<reference evidence="4" key="1">
    <citation type="submission" date="2019-11" db="EMBL/GenBank/DDBJ databases">
        <title>Genomic insights into an expanded diversity of filamentous marine cyanobacteria reveals the extraordinary biosynthetic potential of Moorea and Okeania.</title>
        <authorList>
            <person name="Ferreira Leao T."/>
            <person name="Wang M."/>
            <person name="Moss N."/>
            <person name="Da Silva R."/>
            <person name="Sanders J."/>
            <person name="Nurk S."/>
            <person name="Gurevich A."/>
            <person name="Humphrey G."/>
            <person name="Reher R."/>
            <person name="Zhu Q."/>
            <person name="Belda-Ferre P."/>
            <person name="Glukhov E."/>
            <person name="Rex R."/>
            <person name="Dorrestein P.C."/>
            <person name="Knight R."/>
            <person name="Pevzner P."/>
            <person name="Gerwick W.H."/>
            <person name="Gerwick L."/>
        </authorList>
    </citation>
    <scope>NUCLEOTIDE SEQUENCE</scope>
    <source>
        <strain evidence="4">SIO1C4</strain>
    </source>
</reference>
<dbReference type="EMBL" id="JAAHFQ010000478">
    <property type="protein sequence ID" value="NER30054.1"/>
    <property type="molecule type" value="Genomic_DNA"/>
</dbReference>
<feature type="coiled-coil region" evidence="1">
    <location>
        <begin position="83"/>
        <end position="150"/>
    </location>
</feature>
<comment type="caution">
    <text evidence="4">The sequence shown here is derived from an EMBL/GenBank/DDBJ whole genome shotgun (WGS) entry which is preliminary data.</text>
</comment>
<evidence type="ECO:0000256" key="2">
    <source>
        <dbReference type="SAM" id="Phobius"/>
    </source>
</evidence>
<organism evidence="4">
    <name type="scientific">Symploca sp. SIO1C4</name>
    <dbReference type="NCBI Taxonomy" id="2607765"/>
    <lineage>
        <taxon>Bacteria</taxon>
        <taxon>Bacillati</taxon>
        <taxon>Cyanobacteriota</taxon>
        <taxon>Cyanophyceae</taxon>
        <taxon>Coleofasciculales</taxon>
        <taxon>Coleofasciculaceae</taxon>
        <taxon>Symploca</taxon>
    </lineage>
</organism>
<dbReference type="AlphaFoldDB" id="A0A6B3NIY8"/>
<feature type="transmembrane region" description="Helical" evidence="2">
    <location>
        <begin position="6"/>
        <end position="26"/>
    </location>
</feature>